<dbReference type="EnsemblMetazoa" id="XM_038214365.1">
    <property type="protein sequence ID" value="XP_038070293.1"/>
    <property type="gene ID" value="LOC119739419"/>
</dbReference>
<comment type="similarity">
    <text evidence="1 2">Belongs to the BolA/IbaG family.</text>
</comment>
<dbReference type="InterPro" id="IPR002634">
    <property type="entry name" value="BolA"/>
</dbReference>
<reference evidence="3" key="1">
    <citation type="submission" date="2022-11" db="UniProtKB">
        <authorList>
            <consortium name="EnsemblMetazoa"/>
        </authorList>
    </citation>
    <scope>IDENTIFICATION</scope>
</reference>
<dbReference type="PANTHER" id="PTHR46188">
    <property type="entry name" value="BOLA-LIKE PROTEIN 3"/>
    <property type="match status" value="1"/>
</dbReference>
<sequence length="156" mass="17157">MMNVGHFGTSPTRHLPTRHLANSAPCQLGTLPTRHLANSAPEFCLFLPTSNSALDLLHLISRWRGLSDNLALTEGELQLKGILEARFPKATLIQVQDVSGGCGAMYQVNIESEDFAGKRTLQQHRMVTQALAEEVKQMHGLRISTSVPEKTDTSPR</sequence>
<dbReference type="SUPFAM" id="SSF82657">
    <property type="entry name" value="BolA-like"/>
    <property type="match status" value="1"/>
</dbReference>
<evidence type="ECO:0000256" key="2">
    <source>
        <dbReference type="RuleBase" id="RU003860"/>
    </source>
</evidence>
<dbReference type="InterPro" id="IPR052275">
    <property type="entry name" value="Mt_Fe-S_assembly_factor"/>
</dbReference>
<dbReference type="Gene3D" id="3.30.300.90">
    <property type="entry name" value="BolA-like"/>
    <property type="match status" value="1"/>
</dbReference>
<accession>A0A914B305</accession>
<evidence type="ECO:0000256" key="1">
    <source>
        <dbReference type="ARBA" id="ARBA00005578"/>
    </source>
</evidence>
<evidence type="ECO:0000313" key="4">
    <source>
        <dbReference type="Proteomes" id="UP000887568"/>
    </source>
</evidence>
<dbReference type="Proteomes" id="UP000887568">
    <property type="component" value="Unplaced"/>
</dbReference>
<dbReference type="GeneID" id="119739419"/>
<proteinExistence type="inferred from homology"/>
<dbReference type="AlphaFoldDB" id="A0A914B305"/>
<protein>
    <recommendedName>
        <fullName evidence="5">BolA-like protein 3</fullName>
    </recommendedName>
</protein>
<evidence type="ECO:0008006" key="5">
    <source>
        <dbReference type="Google" id="ProtNLM"/>
    </source>
</evidence>
<dbReference type="RefSeq" id="XP_038070293.1">
    <property type="nucleotide sequence ID" value="XM_038214365.1"/>
</dbReference>
<name>A0A914B305_PATMI</name>
<dbReference type="PANTHER" id="PTHR46188:SF1">
    <property type="entry name" value="BOLA-LIKE PROTEIN 3"/>
    <property type="match status" value="1"/>
</dbReference>
<evidence type="ECO:0000313" key="3">
    <source>
        <dbReference type="EnsemblMetazoa" id="XP_038070293.1"/>
    </source>
</evidence>
<keyword evidence="4" id="KW-1185">Reference proteome</keyword>
<dbReference type="InterPro" id="IPR036065">
    <property type="entry name" value="BolA-like_sf"/>
</dbReference>
<dbReference type="GO" id="GO:0005759">
    <property type="term" value="C:mitochondrial matrix"/>
    <property type="evidence" value="ECO:0007669"/>
    <property type="project" value="TreeGrafter"/>
</dbReference>
<dbReference type="Pfam" id="PF01722">
    <property type="entry name" value="BolA"/>
    <property type="match status" value="1"/>
</dbReference>
<dbReference type="OrthoDB" id="203381at2759"/>
<organism evidence="3 4">
    <name type="scientific">Patiria miniata</name>
    <name type="common">Bat star</name>
    <name type="synonym">Asterina miniata</name>
    <dbReference type="NCBI Taxonomy" id="46514"/>
    <lineage>
        <taxon>Eukaryota</taxon>
        <taxon>Metazoa</taxon>
        <taxon>Echinodermata</taxon>
        <taxon>Eleutherozoa</taxon>
        <taxon>Asterozoa</taxon>
        <taxon>Asteroidea</taxon>
        <taxon>Valvatacea</taxon>
        <taxon>Valvatida</taxon>
        <taxon>Asterinidae</taxon>
        <taxon>Patiria</taxon>
    </lineage>
</organism>